<gene>
    <name evidence="2" type="ORF">DFA_11667</name>
</gene>
<keyword evidence="3" id="KW-1185">Reference proteome</keyword>
<proteinExistence type="predicted"/>
<dbReference type="EMBL" id="GL883029">
    <property type="protein sequence ID" value="EGG13906.1"/>
    <property type="molecule type" value="Genomic_DNA"/>
</dbReference>
<name>F4QDV9_CACFS</name>
<dbReference type="Proteomes" id="UP000007797">
    <property type="component" value="Unassembled WGS sequence"/>
</dbReference>
<evidence type="ECO:0000313" key="3">
    <source>
        <dbReference type="Proteomes" id="UP000007797"/>
    </source>
</evidence>
<dbReference type="Gene3D" id="3.40.30.10">
    <property type="entry name" value="Glutaredoxin"/>
    <property type="match status" value="1"/>
</dbReference>
<dbReference type="Pfam" id="PF00085">
    <property type="entry name" value="Thioredoxin"/>
    <property type="match status" value="1"/>
</dbReference>
<dbReference type="GeneID" id="14865853"/>
<dbReference type="CDD" id="cd02947">
    <property type="entry name" value="TRX_family"/>
    <property type="match status" value="1"/>
</dbReference>
<sequence length="122" mass="14200">MTTQTPNGFIPLTHKSQMDYVLLNCPSNQLVVFYFTYPYCSPCNSILSRLSQWTTLFPTINFYHINLDQNTKSHIAASFISSCPTIQVFQDYIDINTFISMRTSSNPNDYEYDFNLLLEERV</sequence>
<dbReference type="AlphaFoldDB" id="F4QDV9"/>
<accession>F4QDV9</accession>
<evidence type="ECO:0000313" key="2">
    <source>
        <dbReference type="EMBL" id="EGG13906.1"/>
    </source>
</evidence>
<feature type="domain" description="Thioredoxin" evidence="1">
    <location>
        <begin position="22"/>
        <end position="99"/>
    </location>
</feature>
<dbReference type="InterPro" id="IPR013766">
    <property type="entry name" value="Thioredoxin_domain"/>
</dbReference>
<dbReference type="SUPFAM" id="SSF52833">
    <property type="entry name" value="Thioredoxin-like"/>
    <property type="match status" value="1"/>
</dbReference>
<evidence type="ECO:0000259" key="1">
    <source>
        <dbReference type="Pfam" id="PF00085"/>
    </source>
</evidence>
<protein>
    <recommendedName>
        <fullName evidence="1">Thioredoxin domain-containing protein</fullName>
    </recommendedName>
</protein>
<dbReference type="InterPro" id="IPR036249">
    <property type="entry name" value="Thioredoxin-like_sf"/>
</dbReference>
<dbReference type="RefSeq" id="XP_004350614.1">
    <property type="nucleotide sequence ID" value="XM_004350563.1"/>
</dbReference>
<organism evidence="2 3">
    <name type="scientific">Cavenderia fasciculata</name>
    <name type="common">Slime mold</name>
    <name type="synonym">Dictyostelium fasciculatum</name>
    <dbReference type="NCBI Taxonomy" id="261658"/>
    <lineage>
        <taxon>Eukaryota</taxon>
        <taxon>Amoebozoa</taxon>
        <taxon>Evosea</taxon>
        <taxon>Eumycetozoa</taxon>
        <taxon>Dictyostelia</taxon>
        <taxon>Acytosteliales</taxon>
        <taxon>Cavenderiaceae</taxon>
        <taxon>Cavenderia</taxon>
    </lineage>
</organism>
<dbReference type="OrthoDB" id="10263751at2759"/>
<dbReference type="KEGG" id="dfa:DFA_11667"/>
<reference evidence="3" key="1">
    <citation type="journal article" date="2011" name="Genome Res.">
        <title>Phylogeny-wide analysis of social amoeba genomes highlights ancient origins for complex intercellular communication.</title>
        <authorList>
            <person name="Heidel A.J."/>
            <person name="Lawal H.M."/>
            <person name="Felder M."/>
            <person name="Schilde C."/>
            <person name="Helps N.R."/>
            <person name="Tunggal B."/>
            <person name="Rivero F."/>
            <person name="John U."/>
            <person name="Schleicher M."/>
            <person name="Eichinger L."/>
            <person name="Platzer M."/>
            <person name="Noegel A.A."/>
            <person name="Schaap P."/>
            <person name="Gloeckner G."/>
        </authorList>
    </citation>
    <scope>NUCLEOTIDE SEQUENCE [LARGE SCALE GENOMIC DNA]</scope>
    <source>
        <strain evidence="3">SH3</strain>
    </source>
</reference>